<evidence type="ECO:0000256" key="3">
    <source>
        <dbReference type="ARBA" id="ARBA00022723"/>
    </source>
</evidence>
<dbReference type="GO" id="GO:0000105">
    <property type="term" value="P:L-histidine biosynthetic process"/>
    <property type="evidence" value="ECO:0007669"/>
    <property type="project" value="TreeGrafter"/>
</dbReference>
<dbReference type="PRINTS" id="PR00377">
    <property type="entry name" value="IMPHPHTASES"/>
</dbReference>
<feature type="binding site" evidence="6">
    <location>
        <position position="93"/>
    </location>
    <ligand>
        <name>Mg(2+)</name>
        <dbReference type="ChEBI" id="CHEBI:18420"/>
        <label>2</label>
    </ligand>
</feature>
<accession>A0A543JQQ2</accession>
<dbReference type="RefSeq" id="WP_141983244.1">
    <property type="nucleotide sequence ID" value="NZ_VFPP01000001.1"/>
</dbReference>
<feature type="region of interest" description="Disordered" evidence="7">
    <location>
        <begin position="64"/>
        <end position="85"/>
    </location>
</feature>
<evidence type="ECO:0000256" key="7">
    <source>
        <dbReference type="SAM" id="MobiDB-lite"/>
    </source>
</evidence>
<name>A0A543JQQ2_9PSEU</name>
<evidence type="ECO:0000256" key="4">
    <source>
        <dbReference type="ARBA" id="ARBA00022801"/>
    </source>
</evidence>
<dbReference type="OrthoDB" id="9772456at2"/>
<evidence type="ECO:0000313" key="8">
    <source>
        <dbReference type="EMBL" id="TQM85167.1"/>
    </source>
</evidence>
<comment type="cofactor">
    <cofactor evidence="1 6">
        <name>Mg(2+)</name>
        <dbReference type="ChEBI" id="CHEBI:18420"/>
    </cofactor>
</comment>
<dbReference type="GO" id="GO:0016791">
    <property type="term" value="F:phosphatase activity"/>
    <property type="evidence" value="ECO:0007669"/>
    <property type="project" value="UniProtKB-ARBA"/>
</dbReference>
<dbReference type="Pfam" id="PF00459">
    <property type="entry name" value="Inositol_P"/>
    <property type="match status" value="1"/>
</dbReference>
<dbReference type="AlphaFoldDB" id="A0A543JQQ2"/>
<dbReference type="InterPro" id="IPR000760">
    <property type="entry name" value="Inositol_monophosphatase-like"/>
</dbReference>
<comment type="caution">
    <text evidence="8">The sequence shown here is derived from an EMBL/GenBank/DDBJ whole genome shotgun (WGS) entry which is preliminary data.</text>
</comment>
<keyword evidence="4" id="KW-0378">Hydrolase</keyword>
<evidence type="ECO:0000256" key="2">
    <source>
        <dbReference type="ARBA" id="ARBA00009759"/>
    </source>
</evidence>
<dbReference type="SUPFAM" id="SSF56655">
    <property type="entry name" value="Carbohydrate phosphatase"/>
    <property type="match status" value="1"/>
</dbReference>
<keyword evidence="3 6" id="KW-0479">Metal-binding</keyword>
<dbReference type="InterPro" id="IPR051090">
    <property type="entry name" value="Inositol_monoP_superfamily"/>
</dbReference>
<evidence type="ECO:0000256" key="6">
    <source>
        <dbReference type="PIRSR" id="PIRSR600760-2"/>
    </source>
</evidence>
<comment type="similarity">
    <text evidence="2">Belongs to the inositol monophosphatase superfamily.</text>
</comment>
<dbReference type="Gene3D" id="3.30.540.10">
    <property type="entry name" value="Fructose-1,6-Bisphosphatase, subunit A, domain 1"/>
    <property type="match status" value="1"/>
</dbReference>
<feature type="binding site" evidence="6">
    <location>
        <position position="94"/>
    </location>
    <ligand>
        <name>Mg(2+)</name>
        <dbReference type="ChEBI" id="CHEBI:18420"/>
        <label>1</label>
        <note>catalytic</note>
    </ligand>
</feature>
<dbReference type="GO" id="GO:0046872">
    <property type="term" value="F:metal ion binding"/>
    <property type="evidence" value="ECO:0007669"/>
    <property type="project" value="UniProtKB-KW"/>
</dbReference>
<reference evidence="8 9" key="1">
    <citation type="submission" date="2019-06" db="EMBL/GenBank/DDBJ databases">
        <title>Sequencing the genomes of 1000 actinobacteria strains.</title>
        <authorList>
            <person name="Klenk H.-P."/>
        </authorList>
    </citation>
    <scope>NUCLEOTIDE SEQUENCE [LARGE SCALE GENOMIC DNA]</scope>
    <source>
        <strain evidence="8 9">DSM 45456</strain>
    </source>
</reference>
<feature type="compositionally biased region" description="Basic and acidic residues" evidence="7">
    <location>
        <begin position="64"/>
        <end position="76"/>
    </location>
</feature>
<dbReference type="Proteomes" id="UP000316628">
    <property type="component" value="Unassembled WGS sequence"/>
</dbReference>
<dbReference type="PROSITE" id="PS00629">
    <property type="entry name" value="IMP_1"/>
    <property type="match status" value="1"/>
</dbReference>
<dbReference type="PANTHER" id="PTHR43200">
    <property type="entry name" value="PHOSPHATASE"/>
    <property type="match status" value="1"/>
</dbReference>
<keyword evidence="9" id="KW-1185">Reference proteome</keyword>
<dbReference type="InterPro" id="IPR020583">
    <property type="entry name" value="Inositol_monoP_metal-BS"/>
</dbReference>
<feature type="binding site" evidence="6">
    <location>
        <position position="75"/>
    </location>
    <ligand>
        <name>Mg(2+)</name>
        <dbReference type="ChEBI" id="CHEBI:18420"/>
        <label>1</label>
        <note>catalytic</note>
    </ligand>
</feature>
<sequence length="277" mass="29224">MSFFDGPPIDRDQVDFAVSLAERAGRLARDRFFGGDTAASLKADGSEVTAADRAVEEFVRAELARHAPDDEVHGEEGGTTAGTSGRRWVVDPIDGTYYFARGVPLFTTTLALEDEHGPAIGVIHEPVARRTVFAGRHRGCRLAAGGPATPVRVNGQDRVGGAVTGVANLGTWSEELLLALHRRVFLFAGGDVVGLVTGHVDAFVVAGAPMGYEDLAPLPVIVHEAGGRVTDLDGDPVLTGNGTVLATNGVLHDALLDVTRGLPHARDWQALRATDPR</sequence>
<evidence type="ECO:0000256" key="5">
    <source>
        <dbReference type="ARBA" id="ARBA00022842"/>
    </source>
</evidence>
<evidence type="ECO:0000256" key="1">
    <source>
        <dbReference type="ARBA" id="ARBA00001946"/>
    </source>
</evidence>
<keyword evidence="5 6" id="KW-0460">Magnesium</keyword>
<feature type="binding site" evidence="6">
    <location>
        <position position="91"/>
    </location>
    <ligand>
        <name>Mg(2+)</name>
        <dbReference type="ChEBI" id="CHEBI:18420"/>
        <label>1</label>
        <note>catalytic</note>
    </ligand>
</feature>
<proteinExistence type="inferred from homology"/>
<dbReference type="PANTHER" id="PTHR43200:SF6">
    <property type="entry name" value="3'(2'),5'-BISPHOSPHATE NUCLEOTIDASE"/>
    <property type="match status" value="1"/>
</dbReference>
<feature type="binding site" evidence="6">
    <location>
        <position position="214"/>
    </location>
    <ligand>
        <name>Mg(2+)</name>
        <dbReference type="ChEBI" id="CHEBI:18420"/>
        <label>1</label>
        <note>catalytic</note>
    </ligand>
</feature>
<gene>
    <name evidence="8" type="ORF">FHX81_7640</name>
</gene>
<organism evidence="8 9">
    <name type="scientific">Saccharothrix saharensis</name>
    <dbReference type="NCBI Taxonomy" id="571190"/>
    <lineage>
        <taxon>Bacteria</taxon>
        <taxon>Bacillati</taxon>
        <taxon>Actinomycetota</taxon>
        <taxon>Actinomycetes</taxon>
        <taxon>Pseudonocardiales</taxon>
        <taxon>Pseudonocardiaceae</taxon>
        <taxon>Saccharothrix</taxon>
    </lineage>
</organism>
<protein>
    <submittedName>
        <fullName evidence="8">Histidinol-phosphatase</fullName>
    </submittedName>
</protein>
<dbReference type="Gene3D" id="3.40.190.80">
    <property type="match status" value="1"/>
</dbReference>
<dbReference type="EMBL" id="VFPP01000001">
    <property type="protein sequence ID" value="TQM85167.1"/>
    <property type="molecule type" value="Genomic_DNA"/>
</dbReference>
<evidence type="ECO:0000313" key="9">
    <source>
        <dbReference type="Proteomes" id="UP000316628"/>
    </source>
</evidence>